<feature type="domain" description="PAS" evidence="1">
    <location>
        <begin position="25"/>
        <end position="78"/>
    </location>
</feature>
<gene>
    <name evidence="2" type="ORF">GCM10011322_28520</name>
</gene>
<accession>A0A917QAW2</accession>
<dbReference type="CDD" id="cd00130">
    <property type="entry name" value="PAS"/>
    <property type="match status" value="1"/>
</dbReference>
<dbReference type="Gene3D" id="3.30.450.20">
    <property type="entry name" value="PAS domain"/>
    <property type="match status" value="1"/>
</dbReference>
<dbReference type="InterPro" id="IPR035965">
    <property type="entry name" value="PAS-like_dom_sf"/>
</dbReference>
<dbReference type="RefSeq" id="WP_188913899.1">
    <property type="nucleotide sequence ID" value="NZ_BMMF01000008.1"/>
</dbReference>
<evidence type="ECO:0000313" key="2">
    <source>
        <dbReference type="EMBL" id="GGK39673.1"/>
    </source>
</evidence>
<dbReference type="Pfam" id="PF13426">
    <property type="entry name" value="PAS_9"/>
    <property type="match status" value="1"/>
</dbReference>
<dbReference type="SUPFAM" id="SSF55785">
    <property type="entry name" value="PYP-like sensor domain (PAS domain)"/>
    <property type="match status" value="1"/>
</dbReference>
<evidence type="ECO:0000313" key="3">
    <source>
        <dbReference type="Proteomes" id="UP000600449"/>
    </source>
</evidence>
<dbReference type="NCBIfam" id="TIGR00229">
    <property type="entry name" value="sensory_box"/>
    <property type="match status" value="1"/>
</dbReference>
<dbReference type="InterPro" id="IPR000014">
    <property type="entry name" value="PAS"/>
</dbReference>
<name>A0A917QAW2_9HYPH</name>
<organism evidence="2 3">
    <name type="scientific">Salinarimonas ramus</name>
    <dbReference type="NCBI Taxonomy" id="690164"/>
    <lineage>
        <taxon>Bacteria</taxon>
        <taxon>Pseudomonadati</taxon>
        <taxon>Pseudomonadota</taxon>
        <taxon>Alphaproteobacteria</taxon>
        <taxon>Hyphomicrobiales</taxon>
        <taxon>Salinarimonadaceae</taxon>
        <taxon>Salinarimonas</taxon>
    </lineage>
</organism>
<comment type="caution">
    <text evidence="2">The sequence shown here is derived from an EMBL/GenBank/DDBJ whole genome shotgun (WGS) entry which is preliminary data.</text>
</comment>
<dbReference type="PROSITE" id="PS50112">
    <property type="entry name" value="PAS"/>
    <property type="match status" value="1"/>
</dbReference>
<sequence length="154" mass="17169">MFPLELIALLAHHLATAVVITEPDLDFPGPTIRYVNPAFLALTGYQASELLGASPRLLHGPETSRTALAELVRALRDVGSFHGVLANYRRGGERYLCEIRAFRIDDDNGRPANYVAFEREVVRRRGRPRAGTLGRYKPVLAQTQDELVDLFAKI</sequence>
<dbReference type="AlphaFoldDB" id="A0A917QAW2"/>
<evidence type="ECO:0000259" key="1">
    <source>
        <dbReference type="PROSITE" id="PS50112"/>
    </source>
</evidence>
<proteinExistence type="predicted"/>
<protein>
    <recommendedName>
        <fullName evidence="1">PAS domain-containing protein</fullName>
    </recommendedName>
</protein>
<keyword evidence="3" id="KW-1185">Reference proteome</keyword>
<dbReference type="Proteomes" id="UP000600449">
    <property type="component" value="Unassembled WGS sequence"/>
</dbReference>
<reference evidence="2 3" key="1">
    <citation type="journal article" date="2014" name="Int. J. Syst. Evol. Microbiol.">
        <title>Complete genome sequence of Corynebacterium casei LMG S-19264T (=DSM 44701T), isolated from a smear-ripened cheese.</title>
        <authorList>
            <consortium name="US DOE Joint Genome Institute (JGI-PGF)"/>
            <person name="Walter F."/>
            <person name="Albersmeier A."/>
            <person name="Kalinowski J."/>
            <person name="Ruckert C."/>
        </authorList>
    </citation>
    <scope>NUCLEOTIDE SEQUENCE [LARGE SCALE GENOMIC DNA]</scope>
    <source>
        <strain evidence="2 3">CGMCC 1.9161</strain>
    </source>
</reference>
<dbReference type="EMBL" id="BMMF01000008">
    <property type="protein sequence ID" value="GGK39673.1"/>
    <property type="molecule type" value="Genomic_DNA"/>
</dbReference>